<dbReference type="Proteomes" id="UP001055039">
    <property type="component" value="Unassembled WGS sequence"/>
</dbReference>
<name>A0ABQ4UJD0_9HYPH</name>
<comment type="caution">
    <text evidence="1">The sequence shown here is derived from an EMBL/GenBank/DDBJ whole genome shotgun (WGS) entry which is preliminary data.</text>
</comment>
<reference evidence="1" key="2">
    <citation type="submission" date="2021-08" db="EMBL/GenBank/DDBJ databases">
        <authorList>
            <person name="Tani A."/>
            <person name="Ola A."/>
            <person name="Ogura Y."/>
            <person name="Katsura K."/>
            <person name="Hayashi T."/>
        </authorList>
    </citation>
    <scope>NUCLEOTIDE SEQUENCE</scope>
    <source>
        <strain evidence="1">NBRC 15686</strain>
    </source>
</reference>
<sequence length="57" mass="6375">MRATQSDSAYVADDTEIASAVSDCKTRFGRDLLICGLESEYKISIAQKNQETRIYLV</sequence>
<accession>A0ABQ4UJD0</accession>
<evidence type="ECO:0000313" key="1">
    <source>
        <dbReference type="EMBL" id="GJE67249.1"/>
    </source>
</evidence>
<protein>
    <submittedName>
        <fullName evidence="1">Uncharacterized protein</fullName>
    </submittedName>
</protein>
<dbReference type="EMBL" id="BPRC01000024">
    <property type="protein sequence ID" value="GJE67249.1"/>
    <property type="molecule type" value="Genomic_DNA"/>
</dbReference>
<organism evidence="1 2">
    <name type="scientific">Methylorubrum aminovorans</name>
    <dbReference type="NCBI Taxonomy" id="269069"/>
    <lineage>
        <taxon>Bacteria</taxon>
        <taxon>Pseudomonadati</taxon>
        <taxon>Pseudomonadota</taxon>
        <taxon>Alphaproteobacteria</taxon>
        <taxon>Hyphomicrobiales</taxon>
        <taxon>Methylobacteriaceae</taxon>
        <taxon>Methylorubrum</taxon>
    </lineage>
</organism>
<proteinExistence type="predicted"/>
<evidence type="ECO:0000313" key="2">
    <source>
        <dbReference type="Proteomes" id="UP001055039"/>
    </source>
</evidence>
<keyword evidence="2" id="KW-1185">Reference proteome</keyword>
<gene>
    <name evidence="1" type="ORF">LNAOJCKE_4479</name>
</gene>
<reference evidence="1" key="1">
    <citation type="journal article" date="2021" name="Front. Microbiol.">
        <title>Comprehensive Comparative Genomics and Phenotyping of Methylobacterium Species.</title>
        <authorList>
            <person name="Alessa O."/>
            <person name="Ogura Y."/>
            <person name="Fujitani Y."/>
            <person name="Takami H."/>
            <person name="Hayashi T."/>
            <person name="Sahin N."/>
            <person name="Tani A."/>
        </authorList>
    </citation>
    <scope>NUCLEOTIDE SEQUENCE</scope>
    <source>
        <strain evidence="1">NBRC 15686</strain>
    </source>
</reference>